<dbReference type="OMA" id="ALEDCPH"/>
<name>A0A284S640_ARMOS</name>
<dbReference type="OrthoDB" id="6486656at2759"/>
<dbReference type="Proteomes" id="UP000219338">
    <property type="component" value="Unassembled WGS sequence"/>
</dbReference>
<evidence type="ECO:0000313" key="2">
    <source>
        <dbReference type="Proteomes" id="UP000219338"/>
    </source>
</evidence>
<dbReference type="InterPro" id="IPR008949">
    <property type="entry name" value="Isoprenoid_synthase_dom_sf"/>
</dbReference>
<evidence type="ECO:0000313" key="1">
    <source>
        <dbReference type="EMBL" id="SJL16465.1"/>
    </source>
</evidence>
<accession>A0A284S640</accession>
<dbReference type="SUPFAM" id="SSF48576">
    <property type="entry name" value="Terpenoid synthases"/>
    <property type="match status" value="1"/>
</dbReference>
<sequence>MRKSRPRQMLGFAPSKHLGQKLKGCPTATKVCDLMALLFAFDEYTDNAPPDVVRRYADVVMDAVRNSVKPRPNDEVVLGVISQEYSYSCLCVRLILINDYRFWALGVKSASNTSQKHFVESFEEFVYALVQEAEDRQRCHIRNVEDYFNIRRLTFGAYMVHAMLELSYDLPDKVFNHPPFLALRHLGRDLMVLDNALEDCPHNIVVCVMKELKCDLHDAISWVENLHRSTRNKFLTSWTEIPSWGPEIDSLASHYLHGIANWVRAGECWNFESERYFGSNGKAVQQHRMVTLMPKQLLASEPLLIHTYQSA</sequence>
<dbReference type="Pfam" id="PF19086">
    <property type="entry name" value="Terpene_syn_C_2"/>
    <property type="match status" value="1"/>
</dbReference>
<keyword evidence="2" id="KW-1185">Reference proteome</keyword>
<organism evidence="1 2">
    <name type="scientific">Armillaria ostoyae</name>
    <name type="common">Armillaria root rot fungus</name>
    <dbReference type="NCBI Taxonomy" id="47428"/>
    <lineage>
        <taxon>Eukaryota</taxon>
        <taxon>Fungi</taxon>
        <taxon>Dikarya</taxon>
        <taxon>Basidiomycota</taxon>
        <taxon>Agaricomycotina</taxon>
        <taxon>Agaricomycetes</taxon>
        <taxon>Agaricomycetidae</taxon>
        <taxon>Agaricales</taxon>
        <taxon>Marasmiineae</taxon>
        <taxon>Physalacriaceae</taxon>
        <taxon>Armillaria</taxon>
    </lineage>
</organism>
<proteinExistence type="predicted"/>
<reference evidence="2" key="1">
    <citation type="journal article" date="2017" name="Nat. Ecol. Evol.">
        <title>Genome expansion and lineage-specific genetic innovations in the forest pathogenic fungi Armillaria.</title>
        <authorList>
            <person name="Sipos G."/>
            <person name="Prasanna A.N."/>
            <person name="Walter M.C."/>
            <person name="O'Connor E."/>
            <person name="Balint B."/>
            <person name="Krizsan K."/>
            <person name="Kiss B."/>
            <person name="Hess J."/>
            <person name="Varga T."/>
            <person name="Slot J."/>
            <person name="Riley R."/>
            <person name="Boka B."/>
            <person name="Rigling D."/>
            <person name="Barry K."/>
            <person name="Lee J."/>
            <person name="Mihaltcheva S."/>
            <person name="LaButti K."/>
            <person name="Lipzen A."/>
            <person name="Waldron R."/>
            <person name="Moloney N.M."/>
            <person name="Sperisen C."/>
            <person name="Kredics L."/>
            <person name="Vagvoelgyi C."/>
            <person name="Patrignani A."/>
            <person name="Fitzpatrick D."/>
            <person name="Nagy I."/>
            <person name="Doyle S."/>
            <person name="Anderson J.B."/>
            <person name="Grigoriev I.V."/>
            <person name="Gueldener U."/>
            <person name="Muensterkoetter M."/>
            <person name="Nagy L.G."/>
        </authorList>
    </citation>
    <scope>NUCLEOTIDE SEQUENCE [LARGE SCALE GENOMIC DNA]</scope>
    <source>
        <strain evidence="2">C18/9</strain>
    </source>
</reference>
<dbReference type="Gene3D" id="1.10.600.10">
    <property type="entry name" value="Farnesyl Diphosphate Synthase"/>
    <property type="match status" value="1"/>
</dbReference>
<dbReference type="AlphaFoldDB" id="A0A284S640"/>
<evidence type="ECO:0008006" key="3">
    <source>
        <dbReference type="Google" id="ProtNLM"/>
    </source>
</evidence>
<protein>
    <recommendedName>
        <fullName evidence="3">Terpene synthase</fullName>
    </recommendedName>
</protein>
<gene>
    <name evidence="1" type="ORF">ARMOST_19991</name>
</gene>
<dbReference type="EMBL" id="FUEG01000035">
    <property type="protein sequence ID" value="SJL16465.1"/>
    <property type="molecule type" value="Genomic_DNA"/>
</dbReference>